<feature type="transmembrane region" description="Helical" evidence="7">
    <location>
        <begin position="68"/>
        <end position="87"/>
    </location>
</feature>
<evidence type="ECO:0000256" key="6">
    <source>
        <dbReference type="ARBA" id="ARBA00023136"/>
    </source>
</evidence>
<evidence type="ECO:0000313" key="10">
    <source>
        <dbReference type="EMBL" id="ODV94554.1"/>
    </source>
</evidence>
<evidence type="ECO:0000256" key="1">
    <source>
        <dbReference type="ARBA" id="ARBA00004141"/>
    </source>
</evidence>
<dbReference type="SUPFAM" id="SSF103473">
    <property type="entry name" value="MFS general substrate transporter"/>
    <property type="match status" value="1"/>
</dbReference>
<organism evidence="10 11">
    <name type="scientific">Pachysolen tannophilus NRRL Y-2460</name>
    <dbReference type="NCBI Taxonomy" id="669874"/>
    <lineage>
        <taxon>Eukaryota</taxon>
        <taxon>Fungi</taxon>
        <taxon>Dikarya</taxon>
        <taxon>Ascomycota</taxon>
        <taxon>Saccharomycotina</taxon>
        <taxon>Pichiomycetes</taxon>
        <taxon>Pachysolenaceae</taxon>
        <taxon>Pachysolen</taxon>
    </lineage>
</organism>
<feature type="signal peptide" evidence="8">
    <location>
        <begin position="1"/>
        <end position="23"/>
    </location>
</feature>
<dbReference type="PANTHER" id="PTHR23503">
    <property type="entry name" value="SOLUTE CARRIER FAMILY 2"/>
    <property type="match status" value="1"/>
</dbReference>
<keyword evidence="4 7" id="KW-0812">Transmembrane</keyword>
<feature type="domain" description="Major facilitator superfamily (MFS) profile" evidence="9">
    <location>
        <begin position="9"/>
        <end position="467"/>
    </location>
</feature>
<evidence type="ECO:0000256" key="8">
    <source>
        <dbReference type="SAM" id="SignalP"/>
    </source>
</evidence>
<keyword evidence="11" id="KW-1185">Reference proteome</keyword>
<dbReference type="InterPro" id="IPR005828">
    <property type="entry name" value="MFS_sugar_transport-like"/>
</dbReference>
<dbReference type="Proteomes" id="UP000094236">
    <property type="component" value="Unassembled WGS sequence"/>
</dbReference>
<dbReference type="InterPro" id="IPR045263">
    <property type="entry name" value="GLUT"/>
</dbReference>
<gene>
    <name evidence="10" type="ORF">PACTADRAFT_43190</name>
</gene>
<proteinExistence type="inferred from homology"/>
<evidence type="ECO:0000256" key="3">
    <source>
        <dbReference type="ARBA" id="ARBA00022448"/>
    </source>
</evidence>
<dbReference type="Gene3D" id="1.20.1250.20">
    <property type="entry name" value="MFS general substrate transporter like domains"/>
    <property type="match status" value="1"/>
</dbReference>
<keyword evidence="5 7" id="KW-1133">Transmembrane helix</keyword>
<feature type="chain" id="PRO_5009163367" description="Major facilitator superfamily (MFS) profile domain-containing protein" evidence="8">
    <location>
        <begin position="24"/>
        <end position="479"/>
    </location>
</feature>
<protein>
    <recommendedName>
        <fullName evidence="9">Major facilitator superfamily (MFS) profile domain-containing protein</fullName>
    </recommendedName>
</protein>
<dbReference type="STRING" id="669874.A0A1E4TS49"/>
<name>A0A1E4TS49_PACTA</name>
<evidence type="ECO:0000259" key="9">
    <source>
        <dbReference type="PROSITE" id="PS50850"/>
    </source>
</evidence>
<dbReference type="PROSITE" id="PS00217">
    <property type="entry name" value="SUGAR_TRANSPORT_2"/>
    <property type="match status" value="1"/>
</dbReference>
<feature type="transmembrane region" description="Helical" evidence="7">
    <location>
        <begin position="184"/>
        <end position="203"/>
    </location>
</feature>
<dbReference type="PROSITE" id="PS50850">
    <property type="entry name" value="MFS"/>
    <property type="match status" value="1"/>
</dbReference>
<dbReference type="GO" id="GO:0015149">
    <property type="term" value="F:hexose transmembrane transporter activity"/>
    <property type="evidence" value="ECO:0007669"/>
    <property type="project" value="TreeGrafter"/>
</dbReference>
<feature type="transmembrane region" description="Helical" evidence="7">
    <location>
        <begin position="351"/>
        <end position="373"/>
    </location>
</feature>
<comment type="similarity">
    <text evidence="2">Belongs to the major facilitator superfamily. Sugar transporter (TC 2.A.1.1) family.</text>
</comment>
<dbReference type="InterPro" id="IPR036259">
    <property type="entry name" value="MFS_trans_sf"/>
</dbReference>
<dbReference type="InterPro" id="IPR005829">
    <property type="entry name" value="Sugar_transporter_CS"/>
</dbReference>
<feature type="transmembrane region" description="Helical" evidence="7">
    <location>
        <begin position="412"/>
        <end position="431"/>
    </location>
</feature>
<keyword evidence="6 7" id="KW-0472">Membrane</keyword>
<dbReference type="PROSITE" id="PS00216">
    <property type="entry name" value="SUGAR_TRANSPORT_1"/>
    <property type="match status" value="1"/>
</dbReference>
<comment type="subcellular location">
    <subcellularLocation>
        <location evidence="1">Membrane</location>
        <topology evidence="1">Multi-pass membrane protein</topology>
    </subcellularLocation>
</comment>
<feature type="transmembrane region" description="Helical" evidence="7">
    <location>
        <begin position="156"/>
        <end position="178"/>
    </location>
</feature>
<dbReference type="GO" id="GO:0016020">
    <property type="term" value="C:membrane"/>
    <property type="evidence" value="ECO:0007669"/>
    <property type="project" value="UniProtKB-SubCell"/>
</dbReference>
<accession>A0A1E4TS49</accession>
<sequence>MITFHLAWTTLIACLGTFQFGYHLSELNSSERVITCKVKIPGSAPTYEDSFWGSRNYKECIPMTSEDYAIATCIFSLGGLLSSTVAGSLANKLGRKKVCFIYSMFYCIGGYVMMTSNTLFELDLGRFISGLAAGSYLVITPMLINEVTPVDHRGFLGSLSQAAVAFGILISQLISYKYTNNQQWRNIFCFSMILGAANFLLLFTTCESPKWLTLKSKYDEAFYTLSYLRYTENEIHEDLSHWKSLHLNRSSKASTPLLQSVHELSVDPYVSISIKEFLTRPNFRGQLRAVMICMTASQLTGINSITFYGVNILANLLPENVLLVNLIISIFNFCSCLTVSRFIDKVGRKPLLSLSIVMMGVSSFFITVGLVLNQSLICVAFVLIFVIGYSMGLGAIPFLIVSEFTRHDCVGAAQSIGGTLNWISTLLLAYLFPILKDRILHDYVFLIFTIICAIYFVLCNKFIPETRGKPTFEEVWDLQ</sequence>
<feature type="transmembrane region" description="Helical" evidence="7">
    <location>
        <begin position="379"/>
        <end position="400"/>
    </location>
</feature>
<feature type="transmembrane region" description="Helical" evidence="7">
    <location>
        <begin position="322"/>
        <end position="339"/>
    </location>
</feature>
<evidence type="ECO:0000256" key="4">
    <source>
        <dbReference type="ARBA" id="ARBA00022692"/>
    </source>
</evidence>
<dbReference type="Pfam" id="PF00083">
    <property type="entry name" value="Sugar_tr"/>
    <property type="match status" value="1"/>
</dbReference>
<feature type="transmembrane region" description="Helical" evidence="7">
    <location>
        <begin position="443"/>
        <end position="463"/>
    </location>
</feature>
<dbReference type="OrthoDB" id="4540492at2759"/>
<evidence type="ECO:0000256" key="7">
    <source>
        <dbReference type="SAM" id="Phobius"/>
    </source>
</evidence>
<dbReference type="InterPro" id="IPR003663">
    <property type="entry name" value="Sugar/inositol_transpt"/>
</dbReference>
<dbReference type="EMBL" id="KV454015">
    <property type="protein sequence ID" value="ODV94554.1"/>
    <property type="molecule type" value="Genomic_DNA"/>
</dbReference>
<dbReference type="PRINTS" id="PR00171">
    <property type="entry name" value="SUGRTRNSPORT"/>
</dbReference>
<keyword evidence="3" id="KW-0813">Transport</keyword>
<keyword evidence="8" id="KW-0732">Signal</keyword>
<dbReference type="AlphaFoldDB" id="A0A1E4TS49"/>
<dbReference type="InterPro" id="IPR020846">
    <property type="entry name" value="MFS_dom"/>
</dbReference>
<feature type="transmembrane region" description="Helical" evidence="7">
    <location>
        <begin position="126"/>
        <end position="144"/>
    </location>
</feature>
<evidence type="ECO:0000313" key="11">
    <source>
        <dbReference type="Proteomes" id="UP000094236"/>
    </source>
</evidence>
<feature type="transmembrane region" description="Helical" evidence="7">
    <location>
        <begin position="99"/>
        <end position="120"/>
    </location>
</feature>
<feature type="transmembrane region" description="Helical" evidence="7">
    <location>
        <begin position="289"/>
        <end position="310"/>
    </location>
</feature>
<dbReference type="PANTHER" id="PTHR23503:SF8">
    <property type="entry name" value="FACILITATED GLUCOSE TRANSPORTER PROTEIN 1"/>
    <property type="match status" value="1"/>
</dbReference>
<evidence type="ECO:0000256" key="5">
    <source>
        <dbReference type="ARBA" id="ARBA00022989"/>
    </source>
</evidence>
<reference evidence="11" key="1">
    <citation type="submission" date="2016-05" db="EMBL/GenBank/DDBJ databases">
        <title>Comparative genomics of biotechnologically important yeasts.</title>
        <authorList>
            <consortium name="DOE Joint Genome Institute"/>
            <person name="Riley R."/>
            <person name="Haridas S."/>
            <person name="Wolfe K.H."/>
            <person name="Lopes M.R."/>
            <person name="Hittinger C.T."/>
            <person name="Goker M."/>
            <person name="Salamov A."/>
            <person name="Wisecaver J."/>
            <person name="Long T.M."/>
            <person name="Aerts A.L."/>
            <person name="Barry K."/>
            <person name="Choi C."/>
            <person name="Clum A."/>
            <person name="Coughlan A.Y."/>
            <person name="Deshpande S."/>
            <person name="Douglass A.P."/>
            <person name="Hanson S.J."/>
            <person name="Klenk H.-P."/>
            <person name="Labutti K."/>
            <person name="Lapidus A."/>
            <person name="Lindquist E."/>
            <person name="Lipzen A."/>
            <person name="Meier-Kolthoff J.P."/>
            <person name="Ohm R.A."/>
            <person name="Otillar R.P."/>
            <person name="Pangilinan J."/>
            <person name="Peng Y."/>
            <person name="Rokas A."/>
            <person name="Rosa C.A."/>
            <person name="Scheuner C."/>
            <person name="Sibirny A.A."/>
            <person name="Slot J.C."/>
            <person name="Stielow J.B."/>
            <person name="Sun H."/>
            <person name="Kurtzman C.P."/>
            <person name="Blackwell M."/>
            <person name="Grigoriev I.V."/>
            <person name="Jeffries T.W."/>
        </authorList>
    </citation>
    <scope>NUCLEOTIDE SEQUENCE [LARGE SCALE GENOMIC DNA]</scope>
    <source>
        <strain evidence="11">NRRL Y-2460</strain>
    </source>
</reference>
<evidence type="ECO:0000256" key="2">
    <source>
        <dbReference type="ARBA" id="ARBA00010992"/>
    </source>
</evidence>